<evidence type="ECO:0000256" key="10">
    <source>
        <dbReference type="SAM" id="Phobius"/>
    </source>
</evidence>
<evidence type="ECO:0000256" key="3">
    <source>
        <dbReference type="ARBA" id="ARBA00022692"/>
    </source>
</evidence>
<evidence type="ECO:0000256" key="1">
    <source>
        <dbReference type="ARBA" id="ARBA00004141"/>
    </source>
</evidence>
<gene>
    <name evidence="12" type="ORF">CDEB00056_LOCUS14287</name>
</gene>
<feature type="transmembrane region" description="Helical" evidence="10">
    <location>
        <begin position="657"/>
        <end position="681"/>
    </location>
</feature>
<sequence>MRRSLPLRFFNGRVLTRLPLLLGFLVIALEGTPLASGKLKSTLSTASDIKRIPSSNNSYANAYRLNMHAKKNSDHTKSSENVDLTLQYNNILQHNHKPNHKLRQKELNEGRALEDNEDADDEENGDEVDDDVNQVDDQYYEQAQGDDGGDDGDDVTSDLCTQYLQDFLEGTTDAKDNCEGIQNAYGAAYCRDVKDPYDNGDDDHDDYFLNYNHYSCCQSLRNNYDTYCTENDLITNMHLLLIACVLLLCEMAKSLIKTHKLHFLPEAGGCILVGTLVGAIAHYSPGMTLDDVSFNEELFLCVLLPPIIFEAALSVNKKEFRRRRLAIAMFAVLGTILSTFMTGFMIHYASSYMKSCTTIPMLDSLIFGALISSIDPVAILSVLSSLKLTEEDTVFIMVFGESLLNDGVSITLFNSLVSHYDAESADTVNTDEILGAIADFLIVGFGSIAIGIICGFMSLIYFWFLRKKLNAPMEVASFFLWAGIPYYICDEAKLSGIVAIVTVGFFMDIYITTPKDKVLLHHHVNAKSGVGQGLASSAHLAPSPAYEVNTHYIELGNSKPCNPNPIDLCGNAPNGNGSPSGRSIYSLRSLRSLKSLRTLNMRQLLFREEKFRLSSEADKHVRFVAHLLSQLSENCIFVYLGLFLFSKKYEWDIPLLGLSIISCVVSRSLMVVIICLLVWYINIFRQRCGCYKPMHHSFDSSEPQVSRTAAALQDRRIQCVLVLSGLRGAVSLSLVESIPLYNAVTGEGSEYKGEMKAMTSASIIFTVFLFGGSAYYILRRLDIKSIDKPHGGYNSKDASSRAKSTSGTRSLSRNPEHGHKPRPESPMPYRKIPPILIPNSKSLL</sequence>
<evidence type="ECO:0000256" key="5">
    <source>
        <dbReference type="ARBA" id="ARBA00023053"/>
    </source>
</evidence>
<dbReference type="PANTHER" id="PTHR10110">
    <property type="entry name" value="SODIUM/HYDROGEN EXCHANGER"/>
    <property type="match status" value="1"/>
</dbReference>
<feature type="transmembrane region" description="Helical" evidence="10">
    <location>
        <begin position="297"/>
        <end position="313"/>
    </location>
</feature>
<dbReference type="GO" id="GO:0051453">
    <property type="term" value="P:regulation of intracellular pH"/>
    <property type="evidence" value="ECO:0007669"/>
    <property type="project" value="TreeGrafter"/>
</dbReference>
<feature type="domain" description="Cation/H+ exchanger transmembrane" evidence="11">
    <location>
        <begin position="256"/>
        <end position="512"/>
    </location>
</feature>
<keyword evidence="2" id="KW-0813">Transport</keyword>
<evidence type="ECO:0000313" key="12">
    <source>
        <dbReference type="EMBL" id="CAE0469434.1"/>
    </source>
</evidence>
<feature type="compositionally biased region" description="Basic and acidic residues" evidence="9">
    <location>
        <begin position="814"/>
        <end position="823"/>
    </location>
</feature>
<feature type="domain" description="Cation/H+ exchanger transmembrane" evidence="11">
    <location>
        <begin position="624"/>
        <end position="775"/>
    </location>
</feature>
<feature type="transmembrane region" description="Helical" evidence="10">
    <location>
        <begin position="325"/>
        <end position="346"/>
    </location>
</feature>
<organism evidence="12">
    <name type="scientific">Chaetoceros debilis</name>
    <dbReference type="NCBI Taxonomy" id="122233"/>
    <lineage>
        <taxon>Eukaryota</taxon>
        <taxon>Sar</taxon>
        <taxon>Stramenopiles</taxon>
        <taxon>Ochrophyta</taxon>
        <taxon>Bacillariophyta</taxon>
        <taxon>Coscinodiscophyceae</taxon>
        <taxon>Chaetocerotophycidae</taxon>
        <taxon>Chaetocerotales</taxon>
        <taxon>Chaetocerotaceae</taxon>
        <taxon>Chaetoceros</taxon>
    </lineage>
</organism>
<dbReference type="Pfam" id="PF00999">
    <property type="entry name" value="Na_H_Exchanger"/>
    <property type="match status" value="2"/>
</dbReference>
<dbReference type="PRINTS" id="PR01084">
    <property type="entry name" value="NAHEXCHNGR"/>
</dbReference>
<dbReference type="InterPro" id="IPR004709">
    <property type="entry name" value="NaH_exchanger"/>
</dbReference>
<reference evidence="12" key="1">
    <citation type="submission" date="2021-01" db="EMBL/GenBank/DDBJ databases">
        <authorList>
            <person name="Corre E."/>
            <person name="Pelletier E."/>
            <person name="Niang G."/>
            <person name="Scheremetjew M."/>
            <person name="Finn R."/>
            <person name="Kale V."/>
            <person name="Holt S."/>
            <person name="Cochrane G."/>
            <person name="Meng A."/>
            <person name="Brown T."/>
            <person name="Cohen L."/>
        </authorList>
    </citation>
    <scope>NUCLEOTIDE SEQUENCE</scope>
    <source>
        <strain evidence="12">MM31A-1</strain>
    </source>
</reference>
<evidence type="ECO:0000256" key="2">
    <source>
        <dbReference type="ARBA" id="ARBA00022448"/>
    </source>
</evidence>
<dbReference type="PANTHER" id="PTHR10110:SF187">
    <property type="entry name" value="SODIUM_HYDROGEN EXCHANGER"/>
    <property type="match status" value="1"/>
</dbReference>
<evidence type="ECO:0000256" key="7">
    <source>
        <dbReference type="ARBA" id="ARBA00023136"/>
    </source>
</evidence>
<evidence type="ECO:0000256" key="4">
    <source>
        <dbReference type="ARBA" id="ARBA00022989"/>
    </source>
</evidence>
<evidence type="ECO:0000256" key="8">
    <source>
        <dbReference type="ARBA" id="ARBA00023201"/>
    </source>
</evidence>
<dbReference type="GO" id="GO:0015386">
    <property type="term" value="F:potassium:proton antiporter activity"/>
    <property type="evidence" value="ECO:0007669"/>
    <property type="project" value="TreeGrafter"/>
</dbReference>
<feature type="transmembrane region" description="Helical" evidence="10">
    <location>
        <begin position="494"/>
        <end position="511"/>
    </location>
</feature>
<accession>A0A7S3Q937</accession>
<proteinExistence type="predicted"/>
<evidence type="ECO:0000256" key="9">
    <source>
        <dbReference type="SAM" id="MobiDB-lite"/>
    </source>
</evidence>
<feature type="transmembrane region" description="Helical" evidence="10">
    <location>
        <begin position="263"/>
        <end position="285"/>
    </location>
</feature>
<dbReference type="GO" id="GO:0005886">
    <property type="term" value="C:plasma membrane"/>
    <property type="evidence" value="ECO:0007669"/>
    <property type="project" value="TreeGrafter"/>
</dbReference>
<feature type="region of interest" description="Disordered" evidence="9">
    <location>
        <begin position="790"/>
        <end position="844"/>
    </location>
</feature>
<evidence type="ECO:0000259" key="11">
    <source>
        <dbReference type="Pfam" id="PF00999"/>
    </source>
</evidence>
<feature type="transmembrane region" description="Helical" evidence="10">
    <location>
        <begin position="433"/>
        <end position="464"/>
    </location>
</feature>
<dbReference type="InterPro" id="IPR006153">
    <property type="entry name" value="Cation/H_exchanger_TM"/>
</dbReference>
<keyword evidence="8" id="KW-0739">Sodium transport</keyword>
<dbReference type="GO" id="GO:0015385">
    <property type="term" value="F:sodium:proton antiporter activity"/>
    <property type="evidence" value="ECO:0007669"/>
    <property type="project" value="InterPro"/>
</dbReference>
<protein>
    <recommendedName>
        <fullName evidence="11">Cation/H+ exchanger transmembrane domain-containing protein</fullName>
    </recommendedName>
</protein>
<feature type="transmembrane region" description="Helical" evidence="10">
    <location>
        <begin position="366"/>
        <end position="386"/>
    </location>
</feature>
<feature type="transmembrane region" description="Helical" evidence="10">
    <location>
        <begin position="623"/>
        <end position="645"/>
    </location>
</feature>
<evidence type="ECO:0000256" key="6">
    <source>
        <dbReference type="ARBA" id="ARBA00023065"/>
    </source>
</evidence>
<feature type="compositionally biased region" description="Polar residues" evidence="9">
    <location>
        <begin position="801"/>
        <end position="813"/>
    </location>
</feature>
<feature type="transmembrane region" description="Helical" evidence="10">
    <location>
        <begin position="717"/>
        <end position="735"/>
    </location>
</feature>
<keyword evidence="5" id="KW-0915">Sodium</keyword>
<feature type="transmembrane region" description="Helical" evidence="10">
    <location>
        <begin position="755"/>
        <end position="778"/>
    </location>
</feature>
<dbReference type="Gene3D" id="6.10.140.1330">
    <property type="match status" value="1"/>
</dbReference>
<keyword evidence="7 10" id="KW-0472">Membrane</keyword>
<keyword evidence="3 10" id="KW-0812">Transmembrane</keyword>
<feature type="transmembrane region" description="Helical" evidence="10">
    <location>
        <begin position="233"/>
        <end position="251"/>
    </location>
</feature>
<dbReference type="EMBL" id="HBIO01018597">
    <property type="protein sequence ID" value="CAE0469434.1"/>
    <property type="molecule type" value="Transcribed_RNA"/>
</dbReference>
<dbReference type="InterPro" id="IPR018422">
    <property type="entry name" value="Cation/H_exchanger_CPA1"/>
</dbReference>
<dbReference type="AlphaFoldDB" id="A0A7S3Q937"/>
<name>A0A7S3Q937_9STRA</name>
<comment type="subcellular location">
    <subcellularLocation>
        <location evidence="1">Membrane</location>
        <topology evidence="1">Multi-pass membrane protein</topology>
    </subcellularLocation>
</comment>
<keyword evidence="4 10" id="KW-1133">Transmembrane helix</keyword>
<keyword evidence="6" id="KW-0406">Ion transport</keyword>
<dbReference type="GO" id="GO:0098719">
    <property type="term" value="P:sodium ion import across plasma membrane"/>
    <property type="evidence" value="ECO:0007669"/>
    <property type="project" value="TreeGrafter"/>
</dbReference>